<feature type="region of interest" description="Disordered" evidence="1">
    <location>
        <begin position="137"/>
        <end position="173"/>
    </location>
</feature>
<dbReference type="AlphaFoldDB" id="A0A6J4NY45"/>
<evidence type="ECO:0000256" key="1">
    <source>
        <dbReference type="SAM" id="MobiDB-lite"/>
    </source>
</evidence>
<proteinExistence type="predicted"/>
<feature type="non-terminal residue" evidence="2">
    <location>
        <position position="224"/>
    </location>
</feature>
<name>A0A6J4NY45_9ACTN</name>
<evidence type="ECO:0000313" key="2">
    <source>
        <dbReference type="EMBL" id="CAA9399955.1"/>
    </source>
</evidence>
<feature type="region of interest" description="Disordered" evidence="1">
    <location>
        <begin position="74"/>
        <end position="110"/>
    </location>
</feature>
<sequence length="224" mass="23352">AHVPAELIAEPLLRAHLPGVAHRTGLRRSGRVQRAAAGRRAGHRVAGRVRLVGALRGRRGRELAERVPPVLPLPHGDRVAGAGGVTGVQAAGPGRPGERRGPAGGRPCPARLTRLGASRRLADRALLALPRAGDGVDLPGQLGRPGRVRLGGLQRGPAGRPPGPGQPSRLPARAGLLEPHPAELAVGVPRRRVDGRARRVPARARVAGEQAGRSAARLDRRRGL</sequence>
<feature type="non-terminal residue" evidence="2">
    <location>
        <position position="1"/>
    </location>
</feature>
<gene>
    <name evidence="2" type="ORF">AVDCRST_MAG06-2111</name>
</gene>
<dbReference type="EMBL" id="CADCUP010000142">
    <property type="protein sequence ID" value="CAA9399955.1"/>
    <property type="molecule type" value="Genomic_DNA"/>
</dbReference>
<feature type="region of interest" description="Disordered" evidence="1">
    <location>
        <begin position="194"/>
        <end position="224"/>
    </location>
</feature>
<organism evidence="2">
    <name type="scientific">uncultured Nocardioides sp</name>
    <dbReference type="NCBI Taxonomy" id="198441"/>
    <lineage>
        <taxon>Bacteria</taxon>
        <taxon>Bacillati</taxon>
        <taxon>Actinomycetota</taxon>
        <taxon>Actinomycetes</taxon>
        <taxon>Propionibacteriales</taxon>
        <taxon>Nocardioidaceae</taxon>
        <taxon>Nocardioides</taxon>
        <taxon>environmental samples</taxon>
    </lineage>
</organism>
<protein>
    <submittedName>
        <fullName evidence="2">Uncharacterized protein</fullName>
    </submittedName>
</protein>
<feature type="compositionally biased region" description="Low complexity" evidence="1">
    <location>
        <begin position="137"/>
        <end position="158"/>
    </location>
</feature>
<reference evidence="2" key="1">
    <citation type="submission" date="2020-02" db="EMBL/GenBank/DDBJ databases">
        <authorList>
            <person name="Meier V. D."/>
        </authorList>
    </citation>
    <scope>NUCLEOTIDE SEQUENCE</scope>
    <source>
        <strain evidence="2">AVDCRST_MAG06</strain>
    </source>
</reference>
<accession>A0A6J4NY45</accession>